<dbReference type="AlphaFoldDB" id="M3YMN8"/>
<protein>
    <submittedName>
        <fullName evidence="2">Uncharacterized protein</fullName>
    </submittedName>
</protein>
<proteinExistence type="predicted"/>
<feature type="region of interest" description="Disordered" evidence="1">
    <location>
        <begin position="13"/>
        <end position="39"/>
    </location>
</feature>
<dbReference type="InParanoid" id="M3YMN8"/>
<accession>M3YMN8</accession>
<sequence length="123" mass="13119">MNGCFATCKSRSECHGHGSFSPRHSVTPSKPAHPTSFPWHRPTASNHLVGFLTSPHMNTPGMGQLASCLNLASTWPTPPCLRSPACSVPCSISCPKAERCSPPGSPSVAQNCYNSDHAPVLWH</sequence>
<dbReference type="EMBL" id="AEYP01000371">
    <property type="status" value="NOT_ANNOTATED_CDS"/>
    <property type="molecule type" value="Genomic_DNA"/>
</dbReference>
<dbReference type="Ensembl" id="ENSMPUT00000012798.1">
    <property type="protein sequence ID" value="ENSMPUP00000012595.1"/>
    <property type="gene ID" value="ENSMPUG00000012689.1"/>
</dbReference>
<reference evidence="2" key="1">
    <citation type="submission" date="2024-06" db="UniProtKB">
        <authorList>
            <consortium name="Ensembl"/>
        </authorList>
    </citation>
    <scope>IDENTIFICATION</scope>
</reference>
<evidence type="ECO:0000256" key="1">
    <source>
        <dbReference type="SAM" id="MobiDB-lite"/>
    </source>
</evidence>
<name>M3YMN8_MUSPF</name>
<evidence type="ECO:0000313" key="2">
    <source>
        <dbReference type="Ensembl" id="ENSMPUP00000012595.1"/>
    </source>
</evidence>
<organism evidence="2">
    <name type="scientific">Mustela putorius furo</name>
    <name type="common">European domestic ferret</name>
    <name type="synonym">Mustela furo</name>
    <dbReference type="NCBI Taxonomy" id="9669"/>
    <lineage>
        <taxon>Eukaryota</taxon>
        <taxon>Metazoa</taxon>
        <taxon>Chordata</taxon>
        <taxon>Craniata</taxon>
        <taxon>Vertebrata</taxon>
        <taxon>Euteleostomi</taxon>
        <taxon>Mammalia</taxon>
        <taxon>Eutheria</taxon>
        <taxon>Laurasiatheria</taxon>
        <taxon>Carnivora</taxon>
        <taxon>Caniformia</taxon>
        <taxon>Musteloidea</taxon>
        <taxon>Mustelidae</taxon>
        <taxon>Mustelinae</taxon>
        <taxon>Mustela</taxon>
    </lineage>
</organism>
<dbReference type="HOGENOM" id="CLU_2014507_0_0_1"/>